<feature type="domain" description="UvrD-like helicase ATP-binding" evidence="7">
    <location>
        <begin position="208"/>
        <end position="542"/>
    </location>
</feature>
<comment type="caution">
    <text evidence="8">The sequence shown here is derived from an EMBL/GenBank/DDBJ whole genome shotgun (WGS) entry which is preliminary data.</text>
</comment>
<proteinExistence type="predicted"/>
<keyword evidence="4 6" id="KW-0067">ATP-binding</keyword>
<evidence type="ECO:0000313" key="9">
    <source>
        <dbReference type="Proteomes" id="UP001524587"/>
    </source>
</evidence>
<reference evidence="8 9" key="1">
    <citation type="submission" date="2022-06" db="EMBL/GenBank/DDBJ databases">
        <title>Endosaccharibacter gen. nov., sp. nov., endophytic bacteria isolated from sugarcane.</title>
        <authorList>
            <person name="Pitiwittayakul N."/>
            <person name="Yukphan P."/>
            <person name="Charoenyingcharoen P."/>
            <person name="Tanasupawat S."/>
        </authorList>
    </citation>
    <scope>NUCLEOTIDE SEQUENCE [LARGE SCALE GENOMIC DNA]</scope>
    <source>
        <strain evidence="8 9">KSS8</strain>
    </source>
</reference>
<evidence type="ECO:0000256" key="1">
    <source>
        <dbReference type="ARBA" id="ARBA00022741"/>
    </source>
</evidence>
<dbReference type="Gene3D" id="3.40.50.300">
    <property type="entry name" value="P-loop containing nucleotide triphosphate hydrolases"/>
    <property type="match status" value="2"/>
</dbReference>
<dbReference type="InterPro" id="IPR000212">
    <property type="entry name" value="DNA_helicase_UvrD/REP"/>
</dbReference>
<keyword evidence="2 6" id="KW-0378">Hydrolase</keyword>
<evidence type="ECO:0000256" key="6">
    <source>
        <dbReference type="PROSITE-ProRule" id="PRU00560"/>
    </source>
</evidence>
<dbReference type="Proteomes" id="UP001524587">
    <property type="component" value="Unassembled WGS sequence"/>
</dbReference>
<gene>
    <name evidence="8" type="ORF">NFI95_14945</name>
</gene>
<protein>
    <recommendedName>
        <fullName evidence="5">DNA 3'-5' helicase II</fullName>
    </recommendedName>
</protein>
<evidence type="ECO:0000256" key="2">
    <source>
        <dbReference type="ARBA" id="ARBA00022801"/>
    </source>
</evidence>
<sequence>MYKSLVMDRTAVATLESALIDIEWFDKYTIPDNSEDIRVVIRDSTVYILSNDADVNSRFLVVNLTENGVFRGSESKKRYFERILRVALHCFDRNVSLPIQWQAYHDGSRLSIYAESIRSDDQNRIYFDQNAGERGNLYAYAVTKGPQQLFLVNPDMVLYNEAVRWIDDAIYSEDVEQPPVGNLGILLSERIGTYIGGSTTLEQWLNNRLNTQQLKFVEKPHSAPVRLRGAAGTGKTQAMLVKCLKDMYDDESQLNTKTFAFLTHSSALAHEVVRGMLYSLDPSGRWQTLRTAGGETKIWIGTIYELAQQHLNYARKGVTPLAVDGREGREYQRILIDSSLKRILNNPHIVHGVLASEAEFLARLKNEESRPALIEEIMNEFACTLDAENIHKGSEAAEAYLRGRREKWQMDLPTADQRKTILEIHDVYRSLLKQERFLSMDQMIADYGRYLHSHEWEQLRDRDGFDVIFVDEYHYFNRVEAMTLHELFKSRAKESGGWPLFMAYDLKQSVNDAGLGGGFERFRNPGVGKSVEVELTENYRSTPQITRFLQDFDAAFPSADLEGEYNTFIAHSRGKDGEIPTLKIYDTNYELIDRVFEAAVDKARRIGGRRVAVLCLVDHLFDRYRDAGRISGKFVSIISRDDLKELQFARSRCVFSMPEYVAGLQFDTVYLIHADRTDLASDGFSPGARRRYINRIYLGASRAQETLYLVSSRERGGPSEVLSGPLENKTIVEV</sequence>
<accession>A0ABT1WA38</accession>
<keyword evidence="3 6" id="KW-0347">Helicase</keyword>
<evidence type="ECO:0000256" key="3">
    <source>
        <dbReference type="ARBA" id="ARBA00022806"/>
    </source>
</evidence>
<keyword evidence="9" id="KW-1185">Reference proteome</keyword>
<organism evidence="8 9">
    <name type="scientific">Endosaccharibacter trunci</name>
    <dbReference type="NCBI Taxonomy" id="2812733"/>
    <lineage>
        <taxon>Bacteria</taxon>
        <taxon>Pseudomonadati</taxon>
        <taxon>Pseudomonadota</taxon>
        <taxon>Alphaproteobacteria</taxon>
        <taxon>Acetobacterales</taxon>
        <taxon>Acetobacteraceae</taxon>
        <taxon>Endosaccharibacter</taxon>
    </lineage>
</organism>
<keyword evidence="1 6" id="KW-0547">Nucleotide-binding</keyword>
<dbReference type="PROSITE" id="PS51198">
    <property type="entry name" value="UVRD_HELICASE_ATP_BIND"/>
    <property type="match status" value="1"/>
</dbReference>
<dbReference type="PANTHER" id="PTHR11070:SF2">
    <property type="entry name" value="ATP-DEPENDENT DNA HELICASE SRS2"/>
    <property type="match status" value="1"/>
</dbReference>
<dbReference type="InterPro" id="IPR014016">
    <property type="entry name" value="UvrD-like_ATP-bd"/>
</dbReference>
<dbReference type="PANTHER" id="PTHR11070">
    <property type="entry name" value="UVRD / RECB / PCRA DNA HELICASE FAMILY MEMBER"/>
    <property type="match status" value="1"/>
</dbReference>
<evidence type="ECO:0000259" key="7">
    <source>
        <dbReference type="PROSITE" id="PS51198"/>
    </source>
</evidence>
<feature type="binding site" evidence="6">
    <location>
        <begin position="229"/>
        <end position="236"/>
    </location>
    <ligand>
        <name>ATP</name>
        <dbReference type="ChEBI" id="CHEBI:30616"/>
    </ligand>
</feature>
<dbReference type="SUPFAM" id="SSF52540">
    <property type="entry name" value="P-loop containing nucleoside triphosphate hydrolases"/>
    <property type="match status" value="1"/>
</dbReference>
<dbReference type="InterPro" id="IPR027417">
    <property type="entry name" value="P-loop_NTPase"/>
</dbReference>
<dbReference type="Pfam" id="PF00580">
    <property type="entry name" value="UvrD-helicase"/>
    <property type="match status" value="1"/>
</dbReference>
<dbReference type="RefSeq" id="WP_422865226.1">
    <property type="nucleotide sequence ID" value="NZ_JAMSKV010000015.1"/>
</dbReference>
<evidence type="ECO:0000256" key="5">
    <source>
        <dbReference type="ARBA" id="ARBA00034923"/>
    </source>
</evidence>
<evidence type="ECO:0000256" key="4">
    <source>
        <dbReference type="ARBA" id="ARBA00022840"/>
    </source>
</evidence>
<name>A0ABT1WA38_9PROT</name>
<dbReference type="EMBL" id="JAMSKV010000015">
    <property type="protein sequence ID" value="MCQ8279740.1"/>
    <property type="molecule type" value="Genomic_DNA"/>
</dbReference>
<evidence type="ECO:0000313" key="8">
    <source>
        <dbReference type="EMBL" id="MCQ8279740.1"/>
    </source>
</evidence>